<evidence type="ECO:0000313" key="2">
    <source>
        <dbReference type="EMBL" id="CAD8363558.1"/>
    </source>
</evidence>
<dbReference type="AlphaFoldDB" id="A0A7S0FJG7"/>
<sequence length="253" mass="27741">MERRILRRESLLLGDSITQYGFSTEAATAPGWVSILADEFIRKVDIINRGYSGYNTRKVRAILPIVLGENRREKLLFSTLCLGANDAAPLDDTPLCSGVPVGEYEDNMVEIAQELLQISDNLVIIAPPPVDADGSMAMGRTMDNTRQYAEAAERVAKKLGVLFVNAFADLQSEAQWEKDMLIDGVHLTGKGNTSLAKAVLKALAVKGITPEDIAWDLPGWRDLCRENPAASLTRDHCEKLGCRNTLDTLGPLK</sequence>
<protein>
    <recommendedName>
        <fullName evidence="1">SGNH hydrolase-type esterase domain-containing protein</fullName>
    </recommendedName>
</protein>
<dbReference type="SUPFAM" id="SSF52266">
    <property type="entry name" value="SGNH hydrolase"/>
    <property type="match status" value="1"/>
</dbReference>
<gene>
    <name evidence="2" type="ORF">PBAH0796_LOCUS16431</name>
</gene>
<reference evidence="2" key="1">
    <citation type="submission" date="2021-01" db="EMBL/GenBank/DDBJ databases">
        <authorList>
            <person name="Corre E."/>
            <person name="Pelletier E."/>
            <person name="Niang G."/>
            <person name="Scheremetjew M."/>
            <person name="Finn R."/>
            <person name="Kale V."/>
            <person name="Holt S."/>
            <person name="Cochrane G."/>
            <person name="Meng A."/>
            <person name="Brown T."/>
            <person name="Cohen L."/>
        </authorList>
    </citation>
    <scope>NUCLEOTIDE SEQUENCE</scope>
    <source>
        <strain evidence="2">Pbaha01</strain>
    </source>
</reference>
<dbReference type="CDD" id="cd01838">
    <property type="entry name" value="Isoamyl_acetate_hydrolase_like"/>
    <property type="match status" value="1"/>
</dbReference>
<accession>A0A7S0FJG7</accession>
<dbReference type="Gene3D" id="3.40.50.1110">
    <property type="entry name" value="SGNH hydrolase"/>
    <property type="match status" value="1"/>
</dbReference>
<dbReference type="PANTHER" id="PTHR14209">
    <property type="entry name" value="ISOAMYL ACETATE-HYDROLYZING ESTERASE 1"/>
    <property type="match status" value="1"/>
</dbReference>
<dbReference type="PANTHER" id="PTHR14209:SF19">
    <property type="entry name" value="ISOAMYL ACETATE-HYDROLYZING ESTERASE 1 HOMOLOG"/>
    <property type="match status" value="1"/>
</dbReference>
<dbReference type="Pfam" id="PF13472">
    <property type="entry name" value="Lipase_GDSL_2"/>
    <property type="match status" value="1"/>
</dbReference>
<name>A0A7S0FJG7_9DINO</name>
<dbReference type="InterPro" id="IPR045136">
    <property type="entry name" value="Iah1-like"/>
</dbReference>
<dbReference type="InterPro" id="IPR036514">
    <property type="entry name" value="SGNH_hydro_sf"/>
</dbReference>
<evidence type="ECO:0000259" key="1">
    <source>
        <dbReference type="Pfam" id="PF13472"/>
    </source>
</evidence>
<dbReference type="EMBL" id="HBEG01027102">
    <property type="protein sequence ID" value="CAD8363558.1"/>
    <property type="molecule type" value="Transcribed_RNA"/>
</dbReference>
<organism evidence="2">
    <name type="scientific">Pyrodinium bahamense</name>
    <dbReference type="NCBI Taxonomy" id="73915"/>
    <lineage>
        <taxon>Eukaryota</taxon>
        <taxon>Sar</taxon>
        <taxon>Alveolata</taxon>
        <taxon>Dinophyceae</taxon>
        <taxon>Gonyaulacales</taxon>
        <taxon>Pyrocystaceae</taxon>
        <taxon>Pyrodinium</taxon>
    </lineage>
</organism>
<dbReference type="InterPro" id="IPR013830">
    <property type="entry name" value="SGNH_hydro"/>
</dbReference>
<proteinExistence type="predicted"/>
<feature type="domain" description="SGNH hydrolase-type esterase" evidence="1">
    <location>
        <begin position="12"/>
        <end position="192"/>
    </location>
</feature>